<dbReference type="PANTHER" id="PTHR20992:SF9">
    <property type="entry name" value="AT15442P-RELATED"/>
    <property type="match status" value="1"/>
</dbReference>
<dbReference type="PANTHER" id="PTHR20992">
    <property type="entry name" value="AT15442P-RELATED"/>
    <property type="match status" value="1"/>
</dbReference>
<proteinExistence type="predicted"/>
<organism evidence="3 4">
    <name type="scientific">Paraoerskovia sediminicola</name>
    <dbReference type="NCBI Taxonomy" id="1138587"/>
    <lineage>
        <taxon>Bacteria</taxon>
        <taxon>Bacillati</taxon>
        <taxon>Actinomycetota</taxon>
        <taxon>Actinomycetes</taxon>
        <taxon>Micrococcales</taxon>
        <taxon>Cellulomonadaceae</taxon>
        <taxon>Paraoerskovia</taxon>
    </lineage>
</organism>
<evidence type="ECO:0000313" key="3">
    <source>
        <dbReference type="EMBL" id="BDZ41082.1"/>
    </source>
</evidence>
<keyword evidence="4" id="KW-1185">Reference proteome</keyword>
<evidence type="ECO:0000313" key="4">
    <source>
        <dbReference type="Proteomes" id="UP001321475"/>
    </source>
</evidence>
<protein>
    <submittedName>
        <fullName evidence="3">Uncharacterized protein</fullName>
    </submittedName>
</protein>
<dbReference type="Pfam" id="PF04087">
    <property type="entry name" value="DUF389"/>
    <property type="match status" value="1"/>
</dbReference>
<evidence type="ECO:0000256" key="2">
    <source>
        <dbReference type="SAM" id="Phobius"/>
    </source>
</evidence>
<keyword evidence="2" id="KW-0812">Transmembrane</keyword>
<dbReference type="EMBL" id="AP027729">
    <property type="protein sequence ID" value="BDZ41082.1"/>
    <property type="molecule type" value="Genomic_DNA"/>
</dbReference>
<feature type="region of interest" description="Disordered" evidence="1">
    <location>
        <begin position="136"/>
        <end position="155"/>
    </location>
</feature>
<dbReference type="Proteomes" id="UP001321475">
    <property type="component" value="Chromosome"/>
</dbReference>
<feature type="transmembrane region" description="Helical" evidence="2">
    <location>
        <begin position="53"/>
        <end position="77"/>
    </location>
</feature>
<evidence type="ECO:0000256" key="1">
    <source>
        <dbReference type="SAM" id="MobiDB-lite"/>
    </source>
</evidence>
<name>A0ABN6X8S8_9CELL</name>
<keyword evidence="2" id="KW-1133">Transmembrane helix</keyword>
<sequence length="155" mass="15639">MLLLSVCIATFAVLQDSTAVVIGAMLIAPLMVPILGLAAALVNGWVRRAWESSLLIVAGVVAAVVLAAAITLWAPAVVSFETNSQITSRVDPSVLDMLVAIAAGAAGAFATVNTRVASSIAGVAIAVALVPRSRWSGSPPPTRTGMTRGAPSCCS</sequence>
<accession>A0ABN6X8S8</accession>
<feature type="transmembrane region" description="Helical" evidence="2">
    <location>
        <begin position="97"/>
        <end position="130"/>
    </location>
</feature>
<dbReference type="InterPro" id="IPR005240">
    <property type="entry name" value="DUF389"/>
</dbReference>
<keyword evidence="2" id="KW-0472">Membrane</keyword>
<gene>
    <name evidence="3" type="ORF">GCM10025865_03810</name>
</gene>
<feature type="transmembrane region" description="Helical" evidence="2">
    <location>
        <begin position="29"/>
        <end position="46"/>
    </location>
</feature>
<reference evidence="4" key="1">
    <citation type="journal article" date="2019" name="Int. J. Syst. Evol. Microbiol.">
        <title>The Global Catalogue of Microorganisms (GCM) 10K type strain sequencing project: providing services to taxonomists for standard genome sequencing and annotation.</title>
        <authorList>
            <consortium name="The Broad Institute Genomics Platform"/>
            <consortium name="The Broad Institute Genome Sequencing Center for Infectious Disease"/>
            <person name="Wu L."/>
            <person name="Ma J."/>
        </authorList>
    </citation>
    <scope>NUCLEOTIDE SEQUENCE [LARGE SCALE GENOMIC DNA]</scope>
    <source>
        <strain evidence="4">NBRC 108565</strain>
    </source>
</reference>